<keyword evidence="4" id="KW-1185">Reference proteome</keyword>
<dbReference type="GO" id="GO:0009507">
    <property type="term" value="C:chloroplast"/>
    <property type="evidence" value="ECO:0007669"/>
    <property type="project" value="TreeGrafter"/>
</dbReference>
<evidence type="ECO:0000259" key="2">
    <source>
        <dbReference type="PROSITE" id="PS50206"/>
    </source>
</evidence>
<dbReference type="SUPFAM" id="SSF52821">
    <property type="entry name" value="Rhodanese/Cell cycle control phosphatase"/>
    <property type="match status" value="1"/>
</dbReference>
<protein>
    <submittedName>
        <fullName evidence="3">Rhodanese-like domain-containing protein</fullName>
    </submittedName>
</protein>
<dbReference type="AlphaFoldDB" id="A0AAX4PM12"/>
<dbReference type="Pfam" id="PF00581">
    <property type="entry name" value="Rhodanese"/>
    <property type="match status" value="1"/>
</dbReference>
<dbReference type="PANTHER" id="PTHR44920">
    <property type="entry name" value="RHODANESE-LIKE DOMAIN-CONTAINING PROTEIN 14, CHLOROPLASTIC-RELATED"/>
    <property type="match status" value="1"/>
</dbReference>
<feature type="region of interest" description="Disordered" evidence="1">
    <location>
        <begin position="1"/>
        <end position="32"/>
    </location>
</feature>
<dbReference type="InterPro" id="IPR043186">
    <property type="entry name" value="Str14"/>
</dbReference>
<gene>
    <name evidence="3" type="ORF">HKI87_17g84770</name>
</gene>
<dbReference type="InterPro" id="IPR001763">
    <property type="entry name" value="Rhodanese-like_dom"/>
</dbReference>
<sequence>MVTGASGLASASVMAAPGARRGTRPSSRRRRIGRCGPVAVRASTSSPGGGKLVGGNRPTSPKAWQIQFKALTENNVRSVASSDIEKLVQARGAVILDIRPANEFSAGHLEGSVNAPLYQPIEGWSLQQTMRKATFAFFGIFNGTEANENFEQEVRALADPDDEVVLVCNTGGTLDKNQKSQARSQSRSLMAAYEMIGFGYKKLRFLEGGYNQWCVEEREVIVTK</sequence>
<feature type="domain" description="Rhodanese" evidence="2">
    <location>
        <begin position="89"/>
        <end position="222"/>
    </location>
</feature>
<feature type="compositionally biased region" description="Basic residues" evidence="1">
    <location>
        <begin position="21"/>
        <end position="32"/>
    </location>
</feature>
<dbReference type="InterPro" id="IPR036873">
    <property type="entry name" value="Rhodanese-like_dom_sf"/>
</dbReference>
<dbReference type="SMART" id="SM00450">
    <property type="entry name" value="RHOD"/>
    <property type="match status" value="1"/>
</dbReference>
<evidence type="ECO:0000313" key="4">
    <source>
        <dbReference type="Proteomes" id="UP001472866"/>
    </source>
</evidence>
<feature type="region of interest" description="Disordered" evidence="1">
    <location>
        <begin position="39"/>
        <end position="58"/>
    </location>
</feature>
<dbReference type="Gene3D" id="3.40.250.10">
    <property type="entry name" value="Rhodanese-like domain"/>
    <property type="match status" value="1"/>
</dbReference>
<dbReference type="PROSITE" id="PS50206">
    <property type="entry name" value="RHODANESE_3"/>
    <property type="match status" value="1"/>
</dbReference>
<organism evidence="3 4">
    <name type="scientific">Chloropicon roscoffensis</name>
    <dbReference type="NCBI Taxonomy" id="1461544"/>
    <lineage>
        <taxon>Eukaryota</taxon>
        <taxon>Viridiplantae</taxon>
        <taxon>Chlorophyta</taxon>
        <taxon>Chloropicophyceae</taxon>
        <taxon>Chloropicales</taxon>
        <taxon>Chloropicaceae</taxon>
        <taxon>Chloropicon</taxon>
    </lineage>
</organism>
<reference evidence="3 4" key="1">
    <citation type="submission" date="2024-03" db="EMBL/GenBank/DDBJ databases">
        <title>Complete genome sequence of the green alga Chloropicon roscoffensis RCC1871.</title>
        <authorList>
            <person name="Lemieux C."/>
            <person name="Pombert J.-F."/>
            <person name="Otis C."/>
            <person name="Turmel M."/>
        </authorList>
    </citation>
    <scope>NUCLEOTIDE SEQUENCE [LARGE SCALE GENOMIC DNA]</scope>
    <source>
        <strain evidence="3 4">RCC1871</strain>
    </source>
</reference>
<evidence type="ECO:0000313" key="3">
    <source>
        <dbReference type="EMBL" id="WZN66906.1"/>
    </source>
</evidence>
<dbReference type="Proteomes" id="UP001472866">
    <property type="component" value="Chromosome 17"/>
</dbReference>
<dbReference type="CDD" id="cd00158">
    <property type="entry name" value="RHOD"/>
    <property type="match status" value="1"/>
</dbReference>
<evidence type="ECO:0000256" key="1">
    <source>
        <dbReference type="SAM" id="MobiDB-lite"/>
    </source>
</evidence>
<proteinExistence type="predicted"/>
<dbReference type="EMBL" id="CP151517">
    <property type="protein sequence ID" value="WZN66906.1"/>
    <property type="molecule type" value="Genomic_DNA"/>
</dbReference>
<dbReference type="PANTHER" id="PTHR44920:SF2">
    <property type="entry name" value="RHODANESE DOMAIN-CONTAINING PROTEIN"/>
    <property type="match status" value="1"/>
</dbReference>
<name>A0AAX4PM12_9CHLO</name>
<accession>A0AAX4PM12</accession>